<evidence type="ECO:0000313" key="2">
    <source>
        <dbReference type="Proteomes" id="UP000663879"/>
    </source>
</evidence>
<dbReference type="EMBL" id="CAJNOC010007167">
    <property type="protein sequence ID" value="CAF1093259.1"/>
    <property type="molecule type" value="Genomic_DNA"/>
</dbReference>
<proteinExistence type="predicted"/>
<accession>A0A814NPL3</accession>
<dbReference type="Proteomes" id="UP000663879">
    <property type="component" value="Unassembled WGS sequence"/>
</dbReference>
<protein>
    <submittedName>
        <fullName evidence="1">Uncharacterized protein</fullName>
    </submittedName>
</protein>
<gene>
    <name evidence="1" type="ORF">OXX778_LOCUS20778</name>
</gene>
<evidence type="ECO:0000313" key="1">
    <source>
        <dbReference type="EMBL" id="CAF1093259.1"/>
    </source>
</evidence>
<reference evidence="1" key="1">
    <citation type="submission" date="2021-02" db="EMBL/GenBank/DDBJ databases">
        <authorList>
            <person name="Nowell W R."/>
        </authorList>
    </citation>
    <scope>NUCLEOTIDE SEQUENCE</scope>
    <source>
        <strain evidence="1">Ploen Becks lab</strain>
    </source>
</reference>
<name>A0A814NPL3_9BILA</name>
<keyword evidence="2" id="KW-1185">Reference proteome</keyword>
<organism evidence="1 2">
    <name type="scientific">Brachionus calyciflorus</name>
    <dbReference type="NCBI Taxonomy" id="104777"/>
    <lineage>
        <taxon>Eukaryota</taxon>
        <taxon>Metazoa</taxon>
        <taxon>Spiralia</taxon>
        <taxon>Gnathifera</taxon>
        <taxon>Rotifera</taxon>
        <taxon>Eurotatoria</taxon>
        <taxon>Monogononta</taxon>
        <taxon>Pseudotrocha</taxon>
        <taxon>Ploima</taxon>
        <taxon>Brachionidae</taxon>
        <taxon>Brachionus</taxon>
    </lineage>
</organism>
<dbReference type="AlphaFoldDB" id="A0A814NPL3"/>
<sequence>MSENFRYYPNNRLKKVCWFNQIQIMMPTTYVLMLENCPASVTLTKNEEEVERFVEHDFLIQHHLFSEIDQAANKFTTNLRIRCETETALSSGQIFVDEQAKIAQTSGLSYQELSAAIPSFASIDPINWKPYQKLLIGTLMGHLEQPQSTTINCLKSEYQKNEELAEWFKSVCSLAFIPFEYVNDFYFEKLCATQPSVNNLDKFMEYFVSTYFENNYCIEMWNHFDTNELPGLIFLSINELKIEEVDASLEDKEISVDTYVKYAIQAFDFSKLEAKLKDNCDDISEAESISDDSDESD</sequence>
<comment type="caution">
    <text evidence="1">The sequence shown here is derived from an EMBL/GenBank/DDBJ whole genome shotgun (WGS) entry which is preliminary data.</text>
</comment>
<dbReference type="OrthoDB" id="9996546at2759"/>